<name>A0A9N9T1M2_DIABA</name>
<organism evidence="2 3">
    <name type="scientific">Diabrotica balteata</name>
    <name type="common">Banded cucumber beetle</name>
    <dbReference type="NCBI Taxonomy" id="107213"/>
    <lineage>
        <taxon>Eukaryota</taxon>
        <taxon>Metazoa</taxon>
        <taxon>Ecdysozoa</taxon>
        <taxon>Arthropoda</taxon>
        <taxon>Hexapoda</taxon>
        <taxon>Insecta</taxon>
        <taxon>Pterygota</taxon>
        <taxon>Neoptera</taxon>
        <taxon>Endopterygota</taxon>
        <taxon>Coleoptera</taxon>
        <taxon>Polyphaga</taxon>
        <taxon>Cucujiformia</taxon>
        <taxon>Chrysomeloidea</taxon>
        <taxon>Chrysomelidae</taxon>
        <taxon>Galerucinae</taxon>
        <taxon>Diabroticina</taxon>
        <taxon>Diabroticites</taxon>
        <taxon>Diabrotica</taxon>
    </lineage>
</organism>
<accession>A0A9N9T1M2</accession>
<dbReference type="AlphaFoldDB" id="A0A9N9T1M2"/>
<evidence type="ECO:0000313" key="2">
    <source>
        <dbReference type="EMBL" id="CAG9836671.1"/>
    </source>
</evidence>
<feature type="region of interest" description="Disordered" evidence="1">
    <location>
        <begin position="117"/>
        <end position="138"/>
    </location>
</feature>
<reference evidence="2" key="1">
    <citation type="submission" date="2022-01" db="EMBL/GenBank/DDBJ databases">
        <authorList>
            <person name="King R."/>
        </authorList>
    </citation>
    <scope>NUCLEOTIDE SEQUENCE</scope>
</reference>
<gene>
    <name evidence="2" type="ORF">DIABBA_LOCUS9741</name>
</gene>
<evidence type="ECO:0000313" key="3">
    <source>
        <dbReference type="Proteomes" id="UP001153709"/>
    </source>
</evidence>
<protein>
    <submittedName>
        <fullName evidence="2">Uncharacterized protein</fullName>
    </submittedName>
</protein>
<dbReference type="OrthoDB" id="10367519at2759"/>
<sequence>MPVMFCGKCRKFISEIEFRLSVKTGAVSQESWARVHYSSSGEVLGARRGGSRSDEVGLGKLRPIPGLRPIPLIQQSGYSAENNVDEDELRDLLGEYGIEFLTDEERQKNFEQLQKDMYGEDLEKDEQMKKEDVYRNGEKDVFVKRPQKTYY</sequence>
<dbReference type="Proteomes" id="UP001153709">
    <property type="component" value="Chromosome 6"/>
</dbReference>
<keyword evidence="3" id="KW-1185">Reference proteome</keyword>
<proteinExistence type="predicted"/>
<evidence type="ECO:0000256" key="1">
    <source>
        <dbReference type="SAM" id="MobiDB-lite"/>
    </source>
</evidence>
<dbReference type="EMBL" id="OU898281">
    <property type="protein sequence ID" value="CAG9836671.1"/>
    <property type="molecule type" value="Genomic_DNA"/>
</dbReference>
<feature type="compositionally biased region" description="Basic and acidic residues" evidence="1">
    <location>
        <begin position="125"/>
        <end position="138"/>
    </location>
</feature>